<dbReference type="Pfam" id="PF04963">
    <property type="entry name" value="Sigma54_CBD"/>
    <property type="match status" value="1"/>
</dbReference>
<dbReference type="RefSeq" id="WP_061948090.1">
    <property type="nucleotide sequence ID" value="NZ_LTAO01000010.1"/>
</dbReference>
<evidence type="ECO:0000256" key="8">
    <source>
        <dbReference type="ARBA" id="ARBA00023163"/>
    </source>
</evidence>
<keyword evidence="8" id="KW-0804">Transcription</keyword>
<feature type="domain" description="RNA polymerase sigma factor 54 core-binding" evidence="10">
    <location>
        <begin position="79"/>
        <end position="267"/>
    </location>
</feature>
<organism evidence="11 12">
    <name type="scientific">Alkalihalobacillus trypoxylicola</name>
    <dbReference type="NCBI Taxonomy" id="519424"/>
    <lineage>
        <taxon>Bacteria</taxon>
        <taxon>Bacillati</taxon>
        <taxon>Bacillota</taxon>
        <taxon>Bacilli</taxon>
        <taxon>Bacillales</taxon>
        <taxon>Bacillaceae</taxon>
        <taxon>Alkalihalobacillus</taxon>
    </lineage>
</organism>
<evidence type="ECO:0000259" key="10">
    <source>
        <dbReference type="Pfam" id="PF04963"/>
    </source>
</evidence>
<name>A0A162EJA2_9BACI</name>
<dbReference type="Gene3D" id="1.10.10.60">
    <property type="entry name" value="Homeodomain-like"/>
    <property type="match status" value="1"/>
</dbReference>
<dbReference type="AlphaFoldDB" id="A0A162EJA2"/>
<evidence type="ECO:0000256" key="3">
    <source>
        <dbReference type="ARBA" id="ARBA00022679"/>
    </source>
</evidence>
<dbReference type="PANTHER" id="PTHR32248">
    <property type="entry name" value="RNA POLYMERASE SIGMA-54 FACTOR"/>
    <property type="match status" value="1"/>
</dbReference>
<feature type="domain" description="RNA polymerase sigma factor 54 DNA-binding" evidence="9">
    <location>
        <begin position="280"/>
        <end position="439"/>
    </location>
</feature>
<keyword evidence="3" id="KW-0808">Transferase</keyword>
<keyword evidence="6" id="KW-0731">Sigma factor</keyword>
<accession>A0A162EJA2</accession>
<dbReference type="GO" id="GO:0006352">
    <property type="term" value="P:DNA-templated transcription initiation"/>
    <property type="evidence" value="ECO:0007669"/>
    <property type="project" value="InterPro"/>
</dbReference>
<proteinExistence type="inferred from homology"/>
<dbReference type="InterPro" id="IPR038709">
    <property type="entry name" value="RpoN_core-bd_sf"/>
</dbReference>
<protein>
    <recommendedName>
        <fullName evidence="13">RNA polymerase sigma-54 factor</fullName>
    </recommendedName>
</protein>
<dbReference type="PRINTS" id="PR00045">
    <property type="entry name" value="SIGMA54FCT"/>
</dbReference>
<keyword evidence="12" id="KW-1185">Reference proteome</keyword>
<evidence type="ECO:0000256" key="4">
    <source>
        <dbReference type="ARBA" id="ARBA00022695"/>
    </source>
</evidence>
<dbReference type="PANTHER" id="PTHR32248:SF4">
    <property type="entry name" value="RNA POLYMERASE SIGMA-54 FACTOR"/>
    <property type="match status" value="1"/>
</dbReference>
<evidence type="ECO:0000313" key="11">
    <source>
        <dbReference type="EMBL" id="KYG33044.1"/>
    </source>
</evidence>
<keyword evidence="5" id="KW-0805">Transcription regulation</keyword>
<dbReference type="Pfam" id="PF04552">
    <property type="entry name" value="Sigma54_DBD"/>
    <property type="match status" value="1"/>
</dbReference>
<dbReference type="STRING" id="519424.AZF04_17970"/>
<dbReference type="PIRSF" id="PIRSF000774">
    <property type="entry name" value="RpoN"/>
    <property type="match status" value="1"/>
</dbReference>
<evidence type="ECO:0000256" key="1">
    <source>
        <dbReference type="ARBA" id="ARBA00008798"/>
    </source>
</evidence>
<evidence type="ECO:0008006" key="13">
    <source>
        <dbReference type="Google" id="ProtNLM"/>
    </source>
</evidence>
<evidence type="ECO:0000313" key="12">
    <source>
        <dbReference type="Proteomes" id="UP000075806"/>
    </source>
</evidence>
<dbReference type="GO" id="GO:0001216">
    <property type="term" value="F:DNA-binding transcription activator activity"/>
    <property type="evidence" value="ECO:0007669"/>
    <property type="project" value="InterPro"/>
</dbReference>
<dbReference type="EMBL" id="LTAO01000010">
    <property type="protein sequence ID" value="KYG33044.1"/>
    <property type="molecule type" value="Genomic_DNA"/>
</dbReference>
<evidence type="ECO:0000256" key="6">
    <source>
        <dbReference type="ARBA" id="ARBA00023082"/>
    </source>
</evidence>
<dbReference type="PROSITE" id="PS50044">
    <property type="entry name" value="SIGMA54_3"/>
    <property type="match status" value="1"/>
</dbReference>
<keyword evidence="2" id="KW-0240">DNA-directed RNA polymerase</keyword>
<evidence type="ECO:0000256" key="7">
    <source>
        <dbReference type="ARBA" id="ARBA00023125"/>
    </source>
</evidence>
<dbReference type="InterPro" id="IPR007046">
    <property type="entry name" value="RNA_pol_sigma_54_core-bd"/>
</dbReference>
<comment type="caution">
    <text evidence="11">The sequence shown here is derived from an EMBL/GenBank/DDBJ whole genome shotgun (WGS) entry which is preliminary data.</text>
</comment>
<sequence length="442" mass="51890">MLNLDLSQHQRNELHLTAQLQQAISLLQLSSQELSDFLEKKAAENPLIELKIESSNEYKVNRLSQSSLQDERVVDYFDYIADKKESLKEHLKKQARVLPLPQKECSQLVYFIEYLDNNGYLRETLTQLSDDLNMTVHEAEHILIMLQSLEPVGVGARSLKECLLLQLKRLNPRYELAEYIVEDDLELLAHRRWRELAQKYQMDLKSIEKVHDFIQNYLQPKPGANFDEDETKYIIPDVTIEVDKLTKTVQVNIHRDHLPRLAVNDHYVALLKNNDLQNSQYLKEKLDEIVWLQRSLRNRESTLKKVCHYIVQHQQSFFFQASAGLKPMILKQVAEELNIHESTVSRVTTNKYVQTPRGMMELKSFFTHAVNRTQSMEQISSLQLKQWIKKMVEQENKRKPISDQRIVQALNETYGVTISRRAIAKYRAELQILPSFKRKSYS</sequence>
<dbReference type="PROSITE" id="PS00717">
    <property type="entry name" value="SIGMA54_1"/>
    <property type="match status" value="1"/>
</dbReference>
<dbReference type="Gene3D" id="1.10.10.1330">
    <property type="entry name" value="RNA polymerase sigma-54 factor, core-binding domain"/>
    <property type="match status" value="1"/>
</dbReference>
<evidence type="ECO:0000256" key="2">
    <source>
        <dbReference type="ARBA" id="ARBA00022478"/>
    </source>
</evidence>
<dbReference type="InterPro" id="IPR000394">
    <property type="entry name" value="RNA_pol_sigma_54"/>
</dbReference>
<evidence type="ECO:0000256" key="5">
    <source>
        <dbReference type="ARBA" id="ARBA00023015"/>
    </source>
</evidence>
<keyword evidence="4" id="KW-0548">Nucleotidyltransferase</keyword>
<comment type="similarity">
    <text evidence="1">Belongs to the sigma-54 factor family.</text>
</comment>
<reference evidence="11" key="1">
    <citation type="submission" date="2016-02" db="EMBL/GenBank/DDBJ databases">
        <title>Genome sequence of Bacillus trypoxylicola KCTC 13244(T).</title>
        <authorList>
            <person name="Jeong H."/>
            <person name="Park S.-H."/>
            <person name="Choi S.-K."/>
        </authorList>
    </citation>
    <scope>NUCLEOTIDE SEQUENCE [LARGE SCALE GENOMIC DNA]</scope>
    <source>
        <strain evidence="11">KCTC 13244</strain>
    </source>
</reference>
<dbReference type="GO" id="GO:0016779">
    <property type="term" value="F:nucleotidyltransferase activity"/>
    <property type="evidence" value="ECO:0007669"/>
    <property type="project" value="UniProtKB-KW"/>
</dbReference>
<dbReference type="Proteomes" id="UP000075806">
    <property type="component" value="Unassembled WGS sequence"/>
</dbReference>
<dbReference type="OrthoDB" id="9814402at2"/>
<dbReference type="GO" id="GO:0000428">
    <property type="term" value="C:DNA-directed RNA polymerase complex"/>
    <property type="evidence" value="ECO:0007669"/>
    <property type="project" value="UniProtKB-KW"/>
</dbReference>
<evidence type="ECO:0000259" key="9">
    <source>
        <dbReference type="Pfam" id="PF04552"/>
    </source>
</evidence>
<dbReference type="NCBIfam" id="TIGR02395">
    <property type="entry name" value="rpoN_sigma"/>
    <property type="match status" value="1"/>
</dbReference>
<gene>
    <name evidence="11" type="ORF">AZF04_17970</name>
</gene>
<keyword evidence="7" id="KW-0238">DNA-binding</keyword>
<dbReference type="GO" id="GO:0016987">
    <property type="term" value="F:sigma factor activity"/>
    <property type="evidence" value="ECO:0007669"/>
    <property type="project" value="UniProtKB-KW"/>
</dbReference>
<dbReference type="GO" id="GO:0003677">
    <property type="term" value="F:DNA binding"/>
    <property type="evidence" value="ECO:0007669"/>
    <property type="project" value="UniProtKB-KW"/>
</dbReference>
<dbReference type="InterPro" id="IPR007634">
    <property type="entry name" value="RNA_pol_sigma_54_DNA-bd"/>
</dbReference>
<dbReference type="Pfam" id="PF00309">
    <property type="entry name" value="Sigma54_AID"/>
    <property type="match status" value="1"/>
</dbReference>